<keyword evidence="4" id="KW-1185">Reference proteome</keyword>
<dbReference type="InterPro" id="IPR006349">
    <property type="entry name" value="PGP_euk"/>
</dbReference>
<dbReference type="GO" id="GO:0016791">
    <property type="term" value="F:phosphatase activity"/>
    <property type="evidence" value="ECO:0007669"/>
    <property type="project" value="InterPro"/>
</dbReference>
<protein>
    <recommendedName>
        <fullName evidence="5">Phosphoglycolate phosphatase</fullName>
    </recommendedName>
</protein>
<dbReference type="InterPro" id="IPR006357">
    <property type="entry name" value="HAD-SF_hydro_IIA"/>
</dbReference>
<dbReference type="Pfam" id="PF13242">
    <property type="entry name" value="Hydrolase_like"/>
    <property type="match status" value="1"/>
</dbReference>
<dbReference type="Proteomes" id="UP001295423">
    <property type="component" value="Unassembled WGS sequence"/>
</dbReference>
<feature type="signal peptide" evidence="2">
    <location>
        <begin position="1"/>
        <end position="23"/>
    </location>
</feature>
<dbReference type="SUPFAM" id="SSF56784">
    <property type="entry name" value="HAD-like"/>
    <property type="match status" value="1"/>
</dbReference>
<feature type="chain" id="PRO_5041953030" description="Phosphoglycolate phosphatase" evidence="2">
    <location>
        <begin position="24"/>
        <end position="387"/>
    </location>
</feature>
<dbReference type="InterPro" id="IPR023214">
    <property type="entry name" value="HAD_sf"/>
</dbReference>
<dbReference type="PANTHER" id="PTHR19288:SF93">
    <property type="entry name" value="FI11325P-RELATED"/>
    <property type="match status" value="1"/>
</dbReference>
<dbReference type="PANTHER" id="PTHR19288">
    <property type="entry name" value="4-NITROPHENYLPHOSPHATASE-RELATED"/>
    <property type="match status" value="1"/>
</dbReference>
<accession>A0AAD2FQB0</accession>
<reference evidence="3" key="1">
    <citation type="submission" date="2023-08" db="EMBL/GenBank/DDBJ databases">
        <authorList>
            <person name="Audoor S."/>
            <person name="Bilcke G."/>
        </authorList>
    </citation>
    <scope>NUCLEOTIDE SEQUENCE</scope>
</reference>
<evidence type="ECO:0000313" key="3">
    <source>
        <dbReference type="EMBL" id="CAJ1949275.1"/>
    </source>
</evidence>
<dbReference type="GO" id="GO:0005737">
    <property type="term" value="C:cytoplasm"/>
    <property type="evidence" value="ECO:0007669"/>
    <property type="project" value="TreeGrafter"/>
</dbReference>
<sequence length="387" mass="42542">MVYFNRFRSIAALMVLNAPKCSSFVVANNNPARSSWSSSSTTTRRGVGFFSTSDTTTSSYWNDAAIATNQVEQFYDSLSKDTKVPTIWKSREEASAFLTDHIDTVLFDCDGVLYRTQEACPGAKEALLSLEAMGKKVLFVTNNAGVNRQGLRTKLSKVLDIPSLTEDQMVSSSYSSARYLQEQLKPKSRIFVIGSPQLRAEVESAGFIITNLPDSSSSSASMDREELEAYEFNEGPIDAIVVGHDTEFTFRKLCVANNLLLQNQDALLVATNHDSFDIVGSDNRHIPGNGCVVKALEYCSGRQSINVGKPSKMLSDLIAKDHDLDPTRCLFVGDRLDTDIRFGNENGMASLLVMSGVTTAEKLRQLGEGTTEEPLPHYVLPHVGMLF</sequence>
<dbReference type="NCBIfam" id="TIGR01452">
    <property type="entry name" value="PGP_euk"/>
    <property type="match status" value="1"/>
</dbReference>
<comment type="caution">
    <text evidence="3">The sequence shown here is derived from an EMBL/GenBank/DDBJ whole genome shotgun (WGS) entry which is preliminary data.</text>
</comment>
<keyword evidence="1" id="KW-0378">Hydrolase</keyword>
<dbReference type="Pfam" id="PF13344">
    <property type="entry name" value="Hydrolase_6"/>
    <property type="match status" value="1"/>
</dbReference>
<proteinExistence type="predicted"/>
<dbReference type="AlphaFoldDB" id="A0AAD2FQB0"/>
<dbReference type="NCBIfam" id="TIGR01460">
    <property type="entry name" value="HAD-SF-IIA"/>
    <property type="match status" value="1"/>
</dbReference>
<dbReference type="Gene3D" id="3.40.50.1000">
    <property type="entry name" value="HAD superfamily/HAD-like"/>
    <property type="match status" value="2"/>
</dbReference>
<organism evidence="3 4">
    <name type="scientific">Cylindrotheca closterium</name>
    <dbReference type="NCBI Taxonomy" id="2856"/>
    <lineage>
        <taxon>Eukaryota</taxon>
        <taxon>Sar</taxon>
        <taxon>Stramenopiles</taxon>
        <taxon>Ochrophyta</taxon>
        <taxon>Bacillariophyta</taxon>
        <taxon>Bacillariophyceae</taxon>
        <taxon>Bacillariophycidae</taxon>
        <taxon>Bacillariales</taxon>
        <taxon>Bacillariaceae</taxon>
        <taxon>Cylindrotheca</taxon>
    </lineage>
</organism>
<gene>
    <name evidence="3" type="ORF">CYCCA115_LOCUS12012</name>
</gene>
<keyword evidence="2" id="KW-0732">Signal</keyword>
<evidence type="ECO:0008006" key="5">
    <source>
        <dbReference type="Google" id="ProtNLM"/>
    </source>
</evidence>
<dbReference type="EMBL" id="CAKOGP040001758">
    <property type="protein sequence ID" value="CAJ1949275.1"/>
    <property type="molecule type" value="Genomic_DNA"/>
</dbReference>
<evidence type="ECO:0000313" key="4">
    <source>
        <dbReference type="Proteomes" id="UP001295423"/>
    </source>
</evidence>
<name>A0AAD2FQB0_9STRA</name>
<dbReference type="InterPro" id="IPR036412">
    <property type="entry name" value="HAD-like_sf"/>
</dbReference>
<evidence type="ECO:0000256" key="1">
    <source>
        <dbReference type="ARBA" id="ARBA00022801"/>
    </source>
</evidence>
<evidence type="ECO:0000256" key="2">
    <source>
        <dbReference type="SAM" id="SignalP"/>
    </source>
</evidence>